<evidence type="ECO:0000256" key="3">
    <source>
        <dbReference type="ARBA" id="ARBA00022741"/>
    </source>
</evidence>
<name>A0A8J2NUU0_9HEXA</name>
<dbReference type="GO" id="GO:0007606">
    <property type="term" value="P:sensory perception of chemical stimulus"/>
    <property type="evidence" value="ECO:0007669"/>
    <property type="project" value="TreeGrafter"/>
</dbReference>
<dbReference type="PANTHER" id="PTHR10218">
    <property type="entry name" value="GTP-BINDING PROTEIN ALPHA SUBUNIT"/>
    <property type="match status" value="1"/>
</dbReference>
<dbReference type="GO" id="GO:0001664">
    <property type="term" value="F:G protein-coupled receptor binding"/>
    <property type="evidence" value="ECO:0007669"/>
    <property type="project" value="TreeGrafter"/>
</dbReference>
<dbReference type="AlphaFoldDB" id="A0A8J2NUU0"/>
<organism evidence="9 10">
    <name type="scientific">Allacma fusca</name>
    <dbReference type="NCBI Taxonomy" id="39272"/>
    <lineage>
        <taxon>Eukaryota</taxon>
        <taxon>Metazoa</taxon>
        <taxon>Ecdysozoa</taxon>
        <taxon>Arthropoda</taxon>
        <taxon>Hexapoda</taxon>
        <taxon>Collembola</taxon>
        <taxon>Symphypleona</taxon>
        <taxon>Sminthuridae</taxon>
        <taxon>Allacma</taxon>
    </lineage>
</organism>
<feature type="binding site" evidence="8">
    <location>
        <position position="71"/>
    </location>
    <ligand>
        <name>Mg(2+)</name>
        <dbReference type="ChEBI" id="CHEBI:18420"/>
    </ligand>
</feature>
<protein>
    <recommendedName>
        <fullName evidence="11">G protein alpha subunit</fullName>
    </recommendedName>
</protein>
<feature type="binding site" evidence="7">
    <location>
        <begin position="167"/>
        <end position="170"/>
    </location>
    <ligand>
        <name>GTP</name>
        <dbReference type="ChEBI" id="CHEBI:37565"/>
    </ligand>
</feature>
<feature type="non-terminal residue" evidence="9">
    <location>
        <position position="1"/>
    </location>
</feature>
<keyword evidence="3 7" id="KW-0547">Nucleotide-binding</keyword>
<dbReference type="Proteomes" id="UP000708208">
    <property type="component" value="Unassembled WGS sequence"/>
</dbReference>
<dbReference type="FunFam" id="3.40.50.300:FF:006178">
    <property type="entry name" value="Guanine nucleotide-binding protein G(s) subunit alpha isoforms short"/>
    <property type="match status" value="1"/>
</dbReference>
<reference evidence="9" key="1">
    <citation type="submission" date="2021-06" db="EMBL/GenBank/DDBJ databases">
        <authorList>
            <person name="Hodson N. C."/>
            <person name="Mongue J. A."/>
            <person name="Jaron S. K."/>
        </authorList>
    </citation>
    <scope>NUCLEOTIDE SEQUENCE</scope>
</reference>
<feature type="binding site" evidence="7">
    <location>
        <begin position="98"/>
        <end position="102"/>
    </location>
    <ligand>
        <name>GTP</name>
        <dbReference type="ChEBI" id="CHEBI:37565"/>
    </ligand>
</feature>
<dbReference type="EMBL" id="CAJVCH010060339">
    <property type="protein sequence ID" value="CAG7719312.1"/>
    <property type="molecule type" value="Genomic_DNA"/>
</dbReference>
<dbReference type="SMART" id="SM00275">
    <property type="entry name" value="G_alpha"/>
    <property type="match status" value="1"/>
</dbReference>
<dbReference type="Pfam" id="PF00503">
    <property type="entry name" value="G-alpha"/>
    <property type="match status" value="1"/>
</dbReference>
<dbReference type="GO" id="GO:0005834">
    <property type="term" value="C:heterotrimeric G-protein complex"/>
    <property type="evidence" value="ECO:0007669"/>
    <property type="project" value="TreeGrafter"/>
</dbReference>
<accession>A0A8J2NUU0</accession>
<evidence type="ECO:0000256" key="1">
    <source>
        <dbReference type="ARBA" id="ARBA00007172"/>
    </source>
</evidence>
<proteinExistence type="inferred from homology"/>
<evidence type="ECO:0008006" key="11">
    <source>
        <dbReference type="Google" id="ProtNLM"/>
    </source>
</evidence>
<dbReference type="PROSITE" id="PS51882">
    <property type="entry name" value="G_ALPHA"/>
    <property type="match status" value="1"/>
</dbReference>
<evidence type="ECO:0000256" key="7">
    <source>
        <dbReference type="PIRSR" id="PIRSR601019-1"/>
    </source>
</evidence>
<dbReference type="PANTHER" id="PTHR10218:SF367">
    <property type="entry name" value="GUANINE NUCLEOTIDE-BINDING PROTEIN G(F) SUBUNIT ALPHA"/>
    <property type="match status" value="1"/>
</dbReference>
<evidence type="ECO:0000256" key="5">
    <source>
        <dbReference type="ARBA" id="ARBA00023134"/>
    </source>
</evidence>
<feature type="binding site" evidence="7">
    <location>
        <begin position="65"/>
        <end position="71"/>
    </location>
    <ligand>
        <name>GTP</name>
        <dbReference type="ChEBI" id="CHEBI:37565"/>
    </ligand>
</feature>
<evidence type="ECO:0000313" key="10">
    <source>
        <dbReference type="Proteomes" id="UP000708208"/>
    </source>
</evidence>
<dbReference type="GO" id="GO:0005525">
    <property type="term" value="F:GTP binding"/>
    <property type="evidence" value="ECO:0007669"/>
    <property type="project" value="UniProtKB-KW"/>
</dbReference>
<evidence type="ECO:0000256" key="6">
    <source>
        <dbReference type="ARBA" id="ARBA00023224"/>
    </source>
</evidence>
<dbReference type="GO" id="GO:0005737">
    <property type="term" value="C:cytoplasm"/>
    <property type="evidence" value="ECO:0007669"/>
    <property type="project" value="TreeGrafter"/>
</dbReference>
<keyword evidence="4 8" id="KW-0460">Magnesium</keyword>
<keyword evidence="10" id="KW-1185">Reference proteome</keyword>
<dbReference type="InterPro" id="IPR001019">
    <property type="entry name" value="Gprotein_alpha_su"/>
</dbReference>
<evidence type="ECO:0000313" key="9">
    <source>
        <dbReference type="EMBL" id="CAG7719312.1"/>
    </source>
</evidence>
<dbReference type="GO" id="GO:0046872">
    <property type="term" value="F:metal ion binding"/>
    <property type="evidence" value="ECO:0007669"/>
    <property type="project" value="UniProtKB-KW"/>
</dbReference>
<keyword evidence="5 7" id="KW-0342">GTP-binding</keyword>
<keyword evidence="6" id="KW-0807">Transducer</keyword>
<dbReference type="GO" id="GO:0003924">
    <property type="term" value="F:GTPase activity"/>
    <property type="evidence" value="ECO:0007669"/>
    <property type="project" value="InterPro"/>
</dbReference>
<evidence type="ECO:0000256" key="2">
    <source>
        <dbReference type="ARBA" id="ARBA00022723"/>
    </source>
</evidence>
<dbReference type="OrthoDB" id="5817230at2759"/>
<dbReference type="CDD" id="cd00066">
    <property type="entry name" value="G-alpha"/>
    <property type="match status" value="1"/>
</dbReference>
<comment type="caution">
    <text evidence="9">The sequence shown here is derived from an EMBL/GenBank/DDBJ whole genome shotgun (WGS) entry which is preliminary data.</text>
</comment>
<keyword evidence="2 8" id="KW-0479">Metal-binding</keyword>
<dbReference type="GO" id="GO:0031683">
    <property type="term" value="F:G-protein beta/gamma-subunit complex binding"/>
    <property type="evidence" value="ECO:0007669"/>
    <property type="project" value="InterPro"/>
</dbReference>
<gene>
    <name evidence="9" type="ORF">AFUS01_LOCUS8645</name>
</gene>
<comment type="similarity">
    <text evidence="1">Belongs to the G-alpha family. G(s) subfamily.</text>
</comment>
<evidence type="ECO:0000256" key="4">
    <source>
        <dbReference type="ARBA" id="ARBA00022842"/>
    </source>
</evidence>
<dbReference type="GO" id="GO:0007191">
    <property type="term" value="P:adenylate cyclase-activating dopamine receptor signaling pathway"/>
    <property type="evidence" value="ECO:0007669"/>
    <property type="project" value="TreeGrafter"/>
</dbReference>
<evidence type="ECO:0000256" key="8">
    <source>
        <dbReference type="PIRSR" id="PIRSR601019-2"/>
    </source>
</evidence>
<sequence length="217" mass="25766">MDLHVTIYLLEEFFKHVQALWNDDGVQECHSRGSEFQLPDCTKYFMERLSTVGDPHYKPSDQDILYSRRTTTDIQKIEFTMKIPRKYGGGSQSFWMFDVGGQRGERRKWIQVFDGINTILFLVACNVFDQFTFEDPSLNRLQESINLFQDVWCSRFLQDSGFIVFLNKQDLLKKKIESGASIGHYYPDFFHYSIDNKDGDNNDEYTRTRCFIRDMFW</sequence>